<proteinExistence type="predicted"/>
<feature type="non-terminal residue" evidence="2">
    <location>
        <position position="1"/>
    </location>
</feature>
<keyword evidence="1" id="KW-1133">Transmembrane helix</keyword>
<keyword evidence="3" id="KW-1185">Reference proteome</keyword>
<organism evidence="2 3">
    <name type="scientific">Nonomuraea aridisoli</name>
    <dbReference type="NCBI Taxonomy" id="2070368"/>
    <lineage>
        <taxon>Bacteria</taxon>
        <taxon>Bacillati</taxon>
        <taxon>Actinomycetota</taxon>
        <taxon>Actinomycetes</taxon>
        <taxon>Streptosporangiales</taxon>
        <taxon>Streptosporangiaceae</taxon>
        <taxon>Nonomuraea</taxon>
    </lineage>
</organism>
<keyword evidence="1" id="KW-0472">Membrane</keyword>
<sequence>YAGLAGVAFTGLAVQSVAGLAARSATASAIGVPAVVGAYTWLVGVSAVLTTVTLLRRRTWPQITTSAISGAFLVWWFTWFL</sequence>
<comment type="caution">
    <text evidence="2">The sequence shown here is derived from an EMBL/GenBank/DDBJ whole genome shotgun (WGS) entry which is preliminary data.</text>
</comment>
<name>A0A2W2DA58_9ACTN</name>
<feature type="transmembrane region" description="Helical" evidence="1">
    <location>
        <begin position="39"/>
        <end position="56"/>
    </location>
</feature>
<accession>A0A2W2DA58</accession>
<gene>
    <name evidence="2" type="ORF">C1J01_41160</name>
</gene>
<dbReference type="EMBL" id="POUD01000304">
    <property type="protein sequence ID" value="PZG07191.1"/>
    <property type="molecule type" value="Genomic_DNA"/>
</dbReference>
<dbReference type="AlphaFoldDB" id="A0A2W2DA58"/>
<evidence type="ECO:0000256" key="1">
    <source>
        <dbReference type="SAM" id="Phobius"/>
    </source>
</evidence>
<evidence type="ECO:0000313" key="3">
    <source>
        <dbReference type="Proteomes" id="UP000249304"/>
    </source>
</evidence>
<keyword evidence="1" id="KW-0812">Transmembrane</keyword>
<protein>
    <submittedName>
        <fullName evidence="2">Uncharacterized protein</fullName>
    </submittedName>
</protein>
<dbReference type="RefSeq" id="WP_220040362.1">
    <property type="nucleotide sequence ID" value="NZ_POUD01000304.1"/>
</dbReference>
<reference evidence="2 3" key="1">
    <citation type="submission" date="2018-01" db="EMBL/GenBank/DDBJ databases">
        <title>Draft genome sequence of Nonomuraea sp. KC333.</title>
        <authorList>
            <person name="Sahin N."/>
            <person name="Saygin H."/>
            <person name="Ay H."/>
        </authorList>
    </citation>
    <scope>NUCLEOTIDE SEQUENCE [LARGE SCALE GENOMIC DNA]</scope>
    <source>
        <strain evidence="2 3">KC333</strain>
    </source>
</reference>
<dbReference type="Proteomes" id="UP000249304">
    <property type="component" value="Unassembled WGS sequence"/>
</dbReference>
<evidence type="ECO:0000313" key="2">
    <source>
        <dbReference type="EMBL" id="PZG07191.1"/>
    </source>
</evidence>
<feature type="transmembrane region" description="Helical" evidence="1">
    <location>
        <begin position="63"/>
        <end position="80"/>
    </location>
</feature>